<dbReference type="Proteomes" id="UP000028045">
    <property type="component" value="Unassembled WGS sequence"/>
</dbReference>
<evidence type="ECO:0000256" key="1">
    <source>
        <dbReference type="ARBA" id="ARBA00023136"/>
    </source>
</evidence>
<dbReference type="InterPro" id="IPR029052">
    <property type="entry name" value="Metallo-depent_PP-like"/>
</dbReference>
<dbReference type="OrthoDB" id="5977743at2759"/>
<dbReference type="PANTHER" id="PTHR13315:SF4">
    <property type="entry name" value="METALLOPHOSPHOESTERASE, ISOFORM E"/>
    <property type="match status" value="1"/>
</dbReference>
<evidence type="ECO:0000313" key="4">
    <source>
        <dbReference type="EMBL" id="KEY68385.1"/>
    </source>
</evidence>
<dbReference type="EMBL" id="KL648579">
    <property type="protein sequence ID" value="KEY68385.1"/>
    <property type="molecule type" value="Genomic_DNA"/>
</dbReference>
<keyword evidence="5" id="KW-1185">Reference proteome</keyword>
<protein>
    <submittedName>
        <fullName evidence="4">Uncharacterized protein</fullName>
    </submittedName>
</protein>
<dbReference type="GO" id="GO:0016020">
    <property type="term" value="C:membrane"/>
    <property type="evidence" value="ECO:0007669"/>
    <property type="project" value="GOC"/>
</dbReference>
<feature type="compositionally biased region" description="Low complexity" evidence="2">
    <location>
        <begin position="566"/>
        <end position="588"/>
    </location>
</feature>
<dbReference type="AlphaFoldDB" id="A0A084ASV6"/>
<dbReference type="PANTHER" id="PTHR13315">
    <property type="entry name" value="METALLO PHOSPHOESTERASE RELATED"/>
    <property type="match status" value="1"/>
</dbReference>
<dbReference type="GO" id="GO:0005783">
    <property type="term" value="C:endoplasmic reticulum"/>
    <property type="evidence" value="ECO:0007669"/>
    <property type="project" value="TreeGrafter"/>
</dbReference>
<feature type="region of interest" description="Disordered" evidence="2">
    <location>
        <begin position="565"/>
        <end position="610"/>
    </location>
</feature>
<keyword evidence="3" id="KW-0812">Transmembrane</keyword>
<feature type="transmembrane region" description="Helical" evidence="3">
    <location>
        <begin position="647"/>
        <end position="665"/>
    </location>
</feature>
<dbReference type="SUPFAM" id="SSF56300">
    <property type="entry name" value="Metallo-dependent phosphatases"/>
    <property type="match status" value="1"/>
</dbReference>
<gene>
    <name evidence="4" type="ORF">S7711_01162</name>
</gene>
<dbReference type="GO" id="GO:0006506">
    <property type="term" value="P:GPI anchor biosynthetic process"/>
    <property type="evidence" value="ECO:0007669"/>
    <property type="project" value="InterPro"/>
</dbReference>
<dbReference type="HOGENOM" id="CLU_011607_2_1_1"/>
<dbReference type="InterPro" id="IPR033308">
    <property type="entry name" value="PGAP5/Cdc1/Ted1"/>
</dbReference>
<evidence type="ECO:0000256" key="3">
    <source>
        <dbReference type="SAM" id="Phobius"/>
    </source>
</evidence>
<organism evidence="4 5">
    <name type="scientific">Stachybotrys chartarum (strain CBS 109288 / IBT 7711)</name>
    <name type="common">Toxic black mold</name>
    <name type="synonym">Stilbospora chartarum</name>
    <dbReference type="NCBI Taxonomy" id="1280523"/>
    <lineage>
        <taxon>Eukaryota</taxon>
        <taxon>Fungi</taxon>
        <taxon>Dikarya</taxon>
        <taxon>Ascomycota</taxon>
        <taxon>Pezizomycotina</taxon>
        <taxon>Sordariomycetes</taxon>
        <taxon>Hypocreomycetidae</taxon>
        <taxon>Hypocreales</taxon>
        <taxon>Stachybotryaceae</taxon>
        <taxon>Stachybotrys</taxon>
    </lineage>
</organism>
<evidence type="ECO:0000313" key="5">
    <source>
        <dbReference type="Proteomes" id="UP000028045"/>
    </source>
</evidence>
<reference evidence="4 5" key="1">
    <citation type="journal article" date="2014" name="BMC Genomics">
        <title>Comparative genome sequencing reveals chemotype-specific gene clusters in the toxigenic black mold Stachybotrys.</title>
        <authorList>
            <person name="Semeiks J."/>
            <person name="Borek D."/>
            <person name="Otwinowski Z."/>
            <person name="Grishin N.V."/>
        </authorList>
    </citation>
    <scope>NUCLEOTIDE SEQUENCE [LARGE SCALE GENOMIC DNA]</scope>
    <source>
        <strain evidence="5">CBS 109288 / IBT 7711</strain>
    </source>
</reference>
<feature type="transmembrane region" description="Helical" evidence="3">
    <location>
        <begin position="508"/>
        <end position="528"/>
    </location>
</feature>
<name>A0A084ASV6_STACB</name>
<keyword evidence="3" id="KW-1133">Transmembrane helix</keyword>
<keyword evidence="1 3" id="KW-0472">Membrane</keyword>
<accession>A0A084ASV6</accession>
<evidence type="ECO:0000256" key="2">
    <source>
        <dbReference type="SAM" id="MobiDB-lite"/>
    </source>
</evidence>
<sequence length="667" mass="74826">MPRHDLSLNEQLQQWAERLWVWVSGPGGKRATVLALRLGDRIRRNLAPRRLFSFPHLLVACWMTILLWGERWVFEAKVESCDWDHWEHWPKGATPHHLVLLADPQLIDPHTYPGRPWPLSSLTVEITDAYLRRGYKAVQTQLRPDSVFFLGDLFDGGREWKTRKGDFVDPPLGRSPRAKDEAKLLSKWNRWYGEGFWLKEYIRFGDIFFDKWKLGGDAPGPWQRGKKLVASLPGNHDLGFGAQVQLPVRDRFSTYFGDLNRVDVVGNHTIVSVDALSLSAGTSEYTKTHDLRPIYGPAHEFLSEVKSTKRRAVQSELGTWYGANRELRFTHGVNELGQTDLKHFPRRDPGPGAPDLPTILLTHVPLYRPPGTPCGPKREHWPPTKPAPGQGAVVPDHRNAISVSSGYQYQNVLSEEDSVNLVKSVGNVVHVFSGDDHDYCELVHSESQDKVREITVKSMSMAMGVPTPGFVMVSMYNPVDDKGKPVSGSPGGTLQTHLCLLPNQIHTYMQYVTFVILSIVLLALRAFLVPVLHLHPFALEPDSNSPDSASGSKLPLFREKRKLEPPESAFLRSSSSLPGSRARSSSLATNGGPTRWQSKRGGSRPDWGAGMGPRINLSEDFYDGGKLWKANGAARGRGALLTAAREMAATTWRVVWVTLLFWIYITR</sequence>
<proteinExistence type="predicted"/>